<evidence type="ECO:0000256" key="3">
    <source>
        <dbReference type="ARBA" id="ARBA00022898"/>
    </source>
</evidence>
<reference evidence="4" key="1">
    <citation type="journal article" date="2014" name="Front. Microbiol.">
        <title>High frequency of phylogenetically diverse reductive dehalogenase-homologous genes in deep subseafloor sedimentary metagenomes.</title>
        <authorList>
            <person name="Kawai M."/>
            <person name="Futagami T."/>
            <person name="Toyoda A."/>
            <person name="Takaki Y."/>
            <person name="Nishi S."/>
            <person name="Hori S."/>
            <person name="Arai W."/>
            <person name="Tsubouchi T."/>
            <person name="Morono Y."/>
            <person name="Uchiyama I."/>
            <person name="Ito T."/>
            <person name="Fujiyama A."/>
            <person name="Inagaki F."/>
            <person name="Takami H."/>
        </authorList>
    </citation>
    <scope>NUCLEOTIDE SEQUENCE</scope>
    <source>
        <strain evidence="4">Expedition CK06-06</strain>
    </source>
</reference>
<protein>
    <submittedName>
        <fullName evidence="4">Uncharacterized protein</fullName>
    </submittedName>
</protein>
<name>X1GW19_9ZZZZ</name>
<evidence type="ECO:0000256" key="2">
    <source>
        <dbReference type="ARBA" id="ARBA00008639"/>
    </source>
</evidence>
<evidence type="ECO:0000313" key="4">
    <source>
        <dbReference type="EMBL" id="GAH45824.1"/>
    </source>
</evidence>
<dbReference type="PANTHER" id="PTHR43780">
    <property type="entry name" value="1-AMINOCYCLOPROPANE-1-CARBOXYLATE DEAMINASE-RELATED"/>
    <property type="match status" value="1"/>
</dbReference>
<gene>
    <name evidence="4" type="ORF">S03H2_12139</name>
</gene>
<organism evidence="4">
    <name type="scientific">marine sediment metagenome</name>
    <dbReference type="NCBI Taxonomy" id="412755"/>
    <lineage>
        <taxon>unclassified sequences</taxon>
        <taxon>metagenomes</taxon>
        <taxon>ecological metagenomes</taxon>
    </lineage>
</organism>
<comment type="cofactor">
    <cofactor evidence="1">
        <name>pyridoxal 5'-phosphate</name>
        <dbReference type="ChEBI" id="CHEBI:597326"/>
    </cofactor>
</comment>
<sequence length="119" mass="13042">MRCAYAYFIIAETVKALDVLLDTMTSESIPKGGRMKIEGLNRLRLCTLPTPLMEAPRLSAKLGGPRILIKRDDLTGLAMGGNKSRPLEFMMPEIVNRGTDVLVAAGYEQSNWVCNLTAA</sequence>
<feature type="non-terminal residue" evidence="4">
    <location>
        <position position="119"/>
    </location>
</feature>
<dbReference type="EMBL" id="BARU01006184">
    <property type="protein sequence ID" value="GAH45824.1"/>
    <property type="molecule type" value="Genomic_DNA"/>
</dbReference>
<dbReference type="InterPro" id="IPR027278">
    <property type="entry name" value="ACCD_DCysDesulf"/>
</dbReference>
<comment type="similarity">
    <text evidence="2">Belongs to the ACC deaminase/D-cysteine desulfhydrase family.</text>
</comment>
<dbReference type="Gene3D" id="3.40.50.1100">
    <property type="match status" value="1"/>
</dbReference>
<dbReference type="AlphaFoldDB" id="X1GW19"/>
<dbReference type="SUPFAM" id="SSF53686">
    <property type="entry name" value="Tryptophan synthase beta subunit-like PLP-dependent enzymes"/>
    <property type="match status" value="1"/>
</dbReference>
<comment type="caution">
    <text evidence="4">The sequence shown here is derived from an EMBL/GenBank/DDBJ whole genome shotgun (WGS) entry which is preliminary data.</text>
</comment>
<dbReference type="InterPro" id="IPR036052">
    <property type="entry name" value="TrpB-like_PALP_sf"/>
</dbReference>
<evidence type="ECO:0000256" key="1">
    <source>
        <dbReference type="ARBA" id="ARBA00001933"/>
    </source>
</evidence>
<accession>X1GW19</accession>
<dbReference type="PANTHER" id="PTHR43780:SF2">
    <property type="entry name" value="1-AMINOCYCLOPROPANE-1-CARBOXYLATE DEAMINASE-RELATED"/>
    <property type="match status" value="1"/>
</dbReference>
<keyword evidence="3" id="KW-0663">Pyridoxal phosphate</keyword>
<dbReference type="GO" id="GO:0019148">
    <property type="term" value="F:D-cysteine desulfhydrase activity"/>
    <property type="evidence" value="ECO:0007669"/>
    <property type="project" value="TreeGrafter"/>
</dbReference>
<proteinExistence type="inferred from homology"/>